<dbReference type="PANTHER" id="PTHR46190">
    <property type="entry name" value="SI:CH211-201H21.5-RELATED"/>
    <property type="match status" value="1"/>
</dbReference>
<dbReference type="InterPro" id="IPR052775">
    <property type="entry name" value="IUN_hydrolase"/>
</dbReference>
<keyword evidence="4" id="KW-1185">Reference proteome</keyword>
<comment type="similarity">
    <text evidence="1">Belongs to the IUNH family.</text>
</comment>
<dbReference type="Gene3D" id="3.90.245.10">
    <property type="entry name" value="Ribonucleoside hydrolase-like"/>
    <property type="match status" value="1"/>
</dbReference>
<dbReference type="InterPro" id="IPR036452">
    <property type="entry name" value="Ribo_hydro-like"/>
</dbReference>
<evidence type="ECO:0000313" key="4">
    <source>
        <dbReference type="Proteomes" id="UP000594454"/>
    </source>
</evidence>
<proteinExistence type="inferred from homology"/>
<gene>
    <name evidence="3" type="ORF">HERILL_LOCUS13462</name>
</gene>
<accession>A0A7R8YZZ2</accession>
<dbReference type="PANTHER" id="PTHR46190:SF1">
    <property type="entry name" value="SI:CH211-201H21.5"/>
    <property type="match status" value="1"/>
</dbReference>
<sequence length="332" mass="37517">MLTNAIDGDSHNFVVFDTDVGTDDAWALLMLIRAEQEKLKNVKILGVTCVHGNTQIQHVVRNVFRVLDVAKRSDIPVFKGASSPLLPNSVKDFFHGDDGFGDIYDHEGDEQVMSRLQEKHAVTALYEFASKFPKRVSFVLVGPLTNFALCLKMYPDFAEKVKDVYIMGGNRKGVGNITACAEFNFYFDPEAAFIVTNEDRITKTILPWEPCVPNPKKNHITLEWRLKTLSAINNQIIHLMDPVEKKCYESFTAWCPCDAYLTAAFLFPELIIKKDSKCHISVELGGTHTRGLMILDHIKEKSDNARIIETIDLENFKKVAMWVAGYDVNVLI</sequence>
<dbReference type="AlphaFoldDB" id="A0A7R8YZZ2"/>
<dbReference type="GO" id="GO:0016799">
    <property type="term" value="F:hydrolase activity, hydrolyzing N-glycosyl compounds"/>
    <property type="evidence" value="ECO:0007669"/>
    <property type="project" value="InterPro"/>
</dbReference>
<reference evidence="3 4" key="1">
    <citation type="submission" date="2020-11" db="EMBL/GenBank/DDBJ databases">
        <authorList>
            <person name="Wallbank WR R."/>
            <person name="Pardo Diaz C."/>
            <person name="Kozak K."/>
            <person name="Martin S."/>
            <person name="Jiggins C."/>
            <person name="Moest M."/>
            <person name="Warren A I."/>
            <person name="Generalovic N T."/>
            <person name="Byers J.R.P. K."/>
            <person name="Montejo-Kovacevich G."/>
            <person name="Yen C E."/>
        </authorList>
    </citation>
    <scope>NUCLEOTIDE SEQUENCE [LARGE SCALE GENOMIC DNA]</scope>
</reference>
<evidence type="ECO:0000256" key="1">
    <source>
        <dbReference type="ARBA" id="ARBA00009176"/>
    </source>
</evidence>
<organism evidence="3 4">
    <name type="scientific">Hermetia illucens</name>
    <name type="common">Black soldier fly</name>
    <dbReference type="NCBI Taxonomy" id="343691"/>
    <lineage>
        <taxon>Eukaryota</taxon>
        <taxon>Metazoa</taxon>
        <taxon>Ecdysozoa</taxon>
        <taxon>Arthropoda</taxon>
        <taxon>Hexapoda</taxon>
        <taxon>Insecta</taxon>
        <taxon>Pterygota</taxon>
        <taxon>Neoptera</taxon>
        <taxon>Endopterygota</taxon>
        <taxon>Diptera</taxon>
        <taxon>Brachycera</taxon>
        <taxon>Stratiomyomorpha</taxon>
        <taxon>Stratiomyidae</taxon>
        <taxon>Hermetiinae</taxon>
        <taxon>Hermetia</taxon>
    </lineage>
</organism>
<dbReference type="InParanoid" id="A0A7R8YZZ2"/>
<evidence type="ECO:0000259" key="2">
    <source>
        <dbReference type="Pfam" id="PF01156"/>
    </source>
</evidence>
<dbReference type="Proteomes" id="UP000594454">
    <property type="component" value="Chromosome 5"/>
</dbReference>
<protein>
    <recommendedName>
        <fullName evidence="2">Inosine/uridine-preferring nucleoside hydrolase domain-containing protein</fullName>
    </recommendedName>
</protein>
<dbReference type="EMBL" id="LR899013">
    <property type="protein sequence ID" value="CAD7091011.1"/>
    <property type="molecule type" value="Genomic_DNA"/>
</dbReference>
<evidence type="ECO:0000313" key="3">
    <source>
        <dbReference type="EMBL" id="CAD7091011.1"/>
    </source>
</evidence>
<dbReference type="InterPro" id="IPR001910">
    <property type="entry name" value="Inosine/uridine_hydrolase_dom"/>
</dbReference>
<name>A0A7R8YZZ2_HERIL</name>
<dbReference type="Pfam" id="PF01156">
    <property type="entry name" value="IU_nuc_hydro"/>
    <property type="match status" value="1"/>
</dbReference>
<dbReference type="CDD" id="cd02649">
    <property type="entry name" value="nuc_hydro_CeIAG"/>
    <property type="match status" value="1"/>
</dbReference>
<dbReference type="FunCoup" id="A0A7R8YZZ2">
    <property type="interactions" value="10"/>
</dbReference>
<dbReference type="SUPFAM" id="SSF53590">
    <property type="entry name" value="Nucleoside hydrolase"/>
    <property type="match status" value="1"/>
</dbReference>
<dbReference type="OrthoDB" id="432381at2759"/>
<feature type="domain" description="Inosine/uridine-preferring nucleoside hydrolase" evidence="2">
    <location>
        <begin position="14"/>
        <end position="318"/>
    </location>
</feature>